<dbReference type="Gene3D" id="3.40.190.290">
    <property type="match status" value="1"/>
</dbReference>
<evidence type="ECO:0000256" key="4">
    <source>
        <dbReference type="ARBA" id="ARBA00023163"/>
    </source>
</evidence>
<keyword evidence="2" id="KW-0805">Transcription regulation</keyword>
<dbReference type="InterPro" id="IPR000847">
    <property type="entry name" value="LysR_HTH_N"/>
</dbReference>
<name>A0A2N3KER6_9PROT</name>
<dbReference type="InterPro" id="IPR005119">
    <property type="entry name" value="LysR_subst-bd"/>
</dbReference>
<dbReference type="AlphaFoldDB" id="A0A2N3KER6"/>
<dbReference type="EMBL" id="NWTK01000020">
    <property type="protein sequence ID" value="PKR49041.1"/>
    <property type="molecule type" value="Genomic_DNA"/>
</dbReference>
<dbReference type="Proteomes" id="UP000233597">
    <property type="component" value="Unassembled WGS sequence"/>
</dbReference>
<evidence type="ECO:0000313" key="6">
    <source>
        <dbReference type="EMBL" id="PKR49041.1"/>
    </source>
</evidence>
<sequence length="299" mass="32989">MQDLNDFYYFAKVVEYQGFSAAARKLNITKSALSKRVTRLEATLHTRLIERSTRGFRVTETGEKIYTQCLTIIAGIDAANATAMNATATPRGKLRFACPPGIAHDALARILPGFINAHPEIKLALSVSNRRVDVIEDGFDLALRVRQHLDTDPDLIVRKLGISRRVVTASPDYLTSNTKPQSPTDLMNHSILSINDEIKAEEFTFVSRLGESATLTMAPNFAASDFRVLLEAAIGGAGIAILPANICHTAIKAGQLTRILPDWHSNESIVHIVFPSRRHLIPTTRTLIDYLVKHLPAEL</sequence>
<dbReference type="RefSeq" id="WP_101270858.1">
    <property type="nucleotide sequence ID" value="NZ_NWTK01000020.1"/>
</dbReference>
<dbReference type="GO" id="GO:0003700">
    <property type="term" value="F:DNA-binding transcription factor activity"/>
    <property type="evidence" value="ECO:0007669"/>
    <property type="project" value="InterPro"/>
</dbReference>
<evidence type="ECO:0000256" key="2">
    <source>
        <dbReference type="ARBA" id="ARBA00023015"/>
    </source>
</evidence>
<evidence type="ECO:0000256" key="1">
    <source>
        <dbReference type="ARBA" id="ARBA00009437"/>
    </source>
</evidence>
<dbReference type="InterPro" id="IPR036390">
    <property type="entry name" value="WH_DNA-bd_sf"/>
</dbReference>
<gene>
    <name evidence="6" type="ORF">COO20_23040</name>
</gene>
<organism evidence="6 7">
    <name type="scientific">Thalassospira marina</name>
    <dbReference type="NCBI Taxonomy" id="2048283"/>
    <lineage>
        <taxon>Bacteria</taxon>
        <taxon>Pseudomonadati</taxon>
        <taxon>Pseudomonadota</taxon>
        <taxon>Alphaproteobacteria</taxon>
        <taxon>Rhodospirillales</taxon>
        <taxon>Thalassospiraceae</taxon>
        <taxon>Thalassospira</taxon>
    </lineage>
</organism>
<reference evidence="6 7" key="1">
    <citation type="submission" date="2017-09" db="EMBL/GenBank/DDBJ databases">
        <title>Biodiversity and function of Thalassospira species in the particle-attached aromatic-hydrocarbon-degrading consortia from the surface seawater of the South China Sea.</title>
        <authorList>
            <person name="Dong C."/>
            <person name="Liu R."/>
            <person name="Shao Z."/>
        </authorList>
    </citation>
    <scope>NUCLEOTIDE SEQUENCE [LARGE SCALE GENOMIC DNA]</scope>
    <source>
        <strain evidence="6 7">CSC1P2</strain>
    </source>
</reference>
<feature type="domain" description="HTH lysR-type" evidence="5">
    <location>
        <begin position="1"/>
        <end position="59"/>
    </location>
</feature>
<dbReference type="Pfam" id="PF00126">
    <property type="entry name" value="HTH_1"/>
    <property type="match status" value="1"/>
</dbReference>
<dbReference type="FunFam" id="1.10.10.10:FF:000001">
    <property type="entry name" value="LysR family transcriptional regulator"/>
    <property type="match status" value="1"/>
</dbReference>
<dbReference type="SUPFAM" id="SSF53850">
    <property type="entry name" value="Periplasmic binding protein-like II"/>
    <property type="match status" value="1"/>
</dbReference>
<dbReference type="PRINTS" id="PR00039">
    <property type="entry name" value="HTHLYSR"/>
</dbReference>
<keyword evidence="4" id="KW-0804">Transcription</keyword>
<protein>
    <submittedName>
        <fullName evidence="6">LysR family transcriptional regulator</fullName>
    </submittedName>
</protein>
<dbReference type="Pfam" id="PF03466">
    <property type="entry name" value="LysR_substrate"/>
    <property type="match status" value="1"/>
</dbReference>
<evidence type="ECO:0000259" key="5">
    <source>
        <dbReference type="PROSITE" id="PS50931"/>
    </source>
</evidence>
<dbReference type="GO" id="GO:0043565">
    <property type="term" value="F:sequence-specific DNA binding"/>
    <property type="evidence" value="ECO:0007669"/>
    <property type="project" value="TreeGrafter"/>
</dbReference>
<dbReference type="SUPFAM" id="SSF46785">
    <property type="entry name" value="Winged helix' DNA-binding domain"/>
    <property type="match status" value="1"/>
</dbReference>
<dbReference type="PANTHER" id="PTHR30537:SF31">
    <property type="entry name" value="TRANSCRIPTIONAL REGULATOR, LYSR FAMILY"/>
    <property type="match status" value="1"/>
</dbReference>
<comment type="similarity">
    <text evidence="1">Belongs to the LysR transcriptional regulatory family.</text>
</comment>
<dbReference type="InterPro" id="IPR036388">
    <property type="entry name" value="WH-like_DNA-bd_sf"/>
</dbReference>
<comment type="caution">
    <text evidence="6">The sequence shown here is derived from an EMBL/GenBank/DDBJ whole genome shotgun (WGS) entry which is preliminary data.</text>
</comment>
<keyword evidence="3" id="KW-0238">DNA-binding</keyword>
<dbReference type="OrthoDB" id="9812435at2"/>
<evidence type="ECO:0000313" key="7">
    <source>
        <dbReference type="Proteomes" id="UP000233597"/>
    </source>
</evidence>
<accession>A0A2N3KER6</accession>
<dbReference type="InterPro" id="IPR058163">
    <property type="entry name" value="LysR-type_TF_proteobact-type"/>
</dbReference>
<dbReference type="Gene3D" id="1.10.10.10">
    <property type="entry name" value="Winged helix-like DNA-binding domain superfamily/Winged helix DNA-binding domain"/>
    <property type="match status" value="1"/>
</dbReference>
<dbReference type="PANTHER" id="PTHR30537">
    <property type="entry name" value="HTH-TYPE TRANSCRIPTIONAL REGULATOR"/>
    <property type="match status" value="1"/>
</dbReference>
<proteinExistence type="inferred from homology"/>
<evidence type="ECO:0000256" key="3">
    <source>
        <dbReference type="ARBA" id="ARBA00023125"/>
    </source>
</evidence>
<dbReference type="GO" id="GO:0006351">
    <property type="term" value="P:DNA-templated transcription"/>
    <property type="evidence" value="ECO:0007669"/>
    <property type="project" value="TreeGrafter"/>
</dbReference>
<dbReference type="PROSITE" id="PS50931">
    <property type="entry name" value="HTH_LYSR"/>
    <property type="match status" value="1"/>
</dbReference>